<feature type="compositionally biased region" description="Gly residues" evidence="1">
    <location>
        <begin position="211"/>
        <end position="221"/>
    </location>
</feature>
<dbReference type="Gene3D" id="3.90.190.10">
    <property type="entry name" value="Protein tyrosine phosphatase superfamily"/>
    <property type="match status" value="1"/>
</dbReference>
<dbReference type="PROSITE" id="PS50055">
    <property type="entry name" value="TYR_PHOSPHATASE_PTP"/>
    <property type="match status" value="1"/>
</dbReference>
<accession>A0A3P7LRV7</accession>
<feature type="domain" description="Tyrosine-protein phosphatase" evidence="2">
    <location>
        <begin position="18"/>
        <end position="154"/>
    </location>
</feature>
<protein>
    <recommendedName>
        <fullName evidence="2">Tyrosine-protein phosphatase domain-containing protein</fullName>
    </recommendedName>
</protein>
<dbReference type="AlphaFoldDB" id="A0A3P7LRV7"/>
<dbReference type="EMBL" id="UYRU01064307">
    <property type="protein sequence ID" value="VDN15990.1"/>
    <property type="molecule type" value="Genomic_DNA"/>
</dbReference>
<dbReference type="Proteomes" id="UP000281553">
    <property type="component" value="Unassembled WGS sequence"/>
</dbReference>
<dbReference type="Pfam" id="PF00102">
    <property type="entry name" value="Y_phosphatase"/>
    <property type="match status" value="1"/>
</dbReference>
<evidence type="ECO:0000256" key="1">
    <source>
        <dbReference type="SAM" id="MobiDB-lite"/>
    </source>
</evidence>
<dbReference type="OrthoDB" id="6283609at2759"/>
<evidence type="ECO:0000313" key="3">
    <source>
        <dbReference type="EMBL" id="VDN15990.1"/>
    </source>
</evidence>
<dbReference type="InterPro" id="IPR029021">
    <property type="entry name" value="Prot-tyrosine_phosphatase-like"/>
</dbReference>
<dbReference type="SMART" id="SM00404">
    <property type="entry name" value="PTPc_motif"/>
    <property type="match status" value="1"/>
</dbReference>
<dbReference type="SUPFAM" id="SSF52799">
    <property type="entry name" value="(Phosphotyrosine protein) phosphatases II"/>
    <property type="match status" value="1"/>
</dbReference>
<keyword evidence="4" id="KW-1185">Reference proteome</keyword>
<reference evidence="3 4" key="1">
    <citation type="submission" date="2018-11" db="EMBL/GenBank/DDBJ databases">
        <authorList>
            <consortium name="Pathogen Informatics"/>
        </authorList>
    </citation>
    <scope>NUCLEOTIDE SEQUENCE [LARGE SCALE GENOMIC DNA]</scope>
</reference>
<gene>
    <name evidence="3" type="ORF">DILT_LOCUS11821</name>
</gene>
<evidence type="ECO:0000313" key="4">
    <source>
        <dbReference type="Proteomes" id="UP000281553"/>
    </source>
</evidence>
<evidence type="ECO:0000259" key="2">
    <source>
        <dbReference type="PROSITE" id="PS50055"/>
    </source>
</evidence>
<organism evidence="3 4">
    <name type="scientific">Dibothriocephalus latus</name>
    <name type="common">Fish tapeworm</name>
    <name type="synonym">Diphyllobothrium latum</name>
    <dbReference type="NCBI Taxonomy" id="60516"/>
    <lineage>
        <taxon>Eukaryota</taxon>
        <taxon>Metazoa</taxon>
        <taxon>Spiralia</taxon>
        <taxon>Lophotrochozoa</taxon>
        <taxon>Platyhelminthes</taxon>
        <taxon>Cestoda</taxon>
        <taxon>Eucestoda</taxon>
        <taxon>Diphyllobothriidea</taxon>
        <taxon>Diphyllobothriidae</taxon>
        <taxon>Dibothriocephalus</taxon>
    </lineage>
</organism>
<feature type="region of interest" description="Disordered" evidence="1">
    <location>
        <begin position="201"/>
        <end position="240"/>
    </location>
</feature>
<dbReference type="GO" id="GO:0004725">
    <property type="term" value="F:protein tyrosine phosphatase activity"/>
    <property type="evidence" value="ECO:0007669"/>
    <property type="project" value="InterPro"/>
</dbReference>
<name>A0A3P7LRV7_DIBLA</name>
<sequence length="380" mass="41767">MELFHLSSSTLTQARVIGWLRVGFCSSESVSENITRFEFLLSSSREDYALTCQLWRVHKWPTTVTAESTRDLLKLQFFLVSNHTLMAGGPTIVVDDCGGNRAGIFCAVNFLINQFTLAGVIDAYFIVKMLHLQRAKIFHSYEDLDYIYLVLEQFLADLQQDDVTEAYAAGYANLGVGIFNSTSPSANPFVLNKSTHTNRSANSFERAPHCSGGGGAGGSAGAGDLVSPSQPTTDDRDSLITAGDCHPDLAALQKLPDSHLTNTNYAKTNGTVAFQRIPSYHTAGGHINCKTDDRGVHKNAAYLATLLPPPPNHVGWIPTTTAAARRGCRFRLWSSFISEQLCVCVWVCVRVCVYFPELSSTHRALIYTVHVEDCHLKPEL</sequence>
<dbReference type="InterPro" id="IPR003595">
    <property type="entry name" value="Tyr_Pase_cat"/>
</dbReference>
<proteinExistence type="predicted"/>
<dbReference type="InterPro" id="IPR000242">
    <property type="entry name" value="PTP_cat"/>
</dbReference>